<feature type="region of interest" description="Disordered" evidence="1">
    <location>
        <begin position="295"/>
        <end position="314"/>
    </location>
</feature>
<protein>
    <submittedName>
        <fullName evidence="2">Uncharacterized protein</fullName>
    </submittedName>
</protein>
<feature type="region of interest" description="Disordered" evidence="1">
    <location>
        <begin position="268"/>
        <end position="289"/>
    </location>
</feature>
<dbReference type="Proteomes" id="UP001318860">
    <property type="component" value="Unassembled WGS sequence"/>
</dbReference>
<accession>A0ABR0UBN9</accession>
<evidence type="ECO:0000313" key="3">
    <source>
        <dbReference type="Proteomes" id="UP001318860"/>
    </source>
</evidence>
<dbReference type="EMBL" id="JABTTQ020003145">
    <property type="protein sequence ID" value="KAK6119716.1"/>
    <property type="molecule type" value="Genomic_DNA"/>
</dbReference>
<organism evidence="2 3">
    <name type="scientific">Rehmannia glutinosa</name>
    <name type="common">Chinese foxglove</name>
    <dbReference type="NCBI Taxonomy" id="99300"/>
    <lineage>
        <taxon>Eukaryota</taxon>
        <taxon>Viridiplantae</taxon>
        <taxon>Streptophyta</taxon>
        <taxon>Embryophyta</taxon>
        <taxon>Tracheophyta</taxon>
        <taxon>Spermatophyta</taxon>
        <taxon>Magnoliopsida</taxon>
        <taxon>eudicotyledons</taxon>
        <taxon>Gunneridae</taxon>
        <taxon>Pentapetalae</taxon>
        <taxon>asterids</taxon>
        <taxon>lamiids</taxon>
        <taxon>Lamiales</taxon>
        <taxon>Orobanchaceae</taxon>
        <taxon>Rehmannieae</taxon>
        <taxon>Rehmannia</taxon>
    </lineage>
</organism>
<evidence type="ECO:0000256" key="1">
    <source>
        <dbReference type="SAM" id="MobiDB-lite"/>
    </source>
</evidence>
<proteinExistence type="predicted"/>
<reference evidence="2 3" key="1">
    <citation type="journal article" date="2021" name="Comput. Struct. Biotechnol. J.">
        <title>De novo genome assembly of the potent medicinal plant Rehmannia glutinosa using nanopore technology.</title>
        <authorList>
            <person name="Ma L."/>
            <person name="Dong C."/>
            <person name="Song C."/>
            <person name="Wang X."/>
            <person name="Zheng X."/>
            <person name="Niu Y."/>
            <person name="Chen S."/>
            <person name="Feng W."/>
        </authorList>
    </citation>
    <scope>NUCLEOTIDE SEQUENCE [LARGE SCALE GENOMIC DNA]</scope>
    <source>
        <strain evidence="2">DH-2019</strain>
    </source>
</reference>
<gene>
    <name evidence="2" type="ORF">DH2020_046535</name>
</gene>
<comment type="caution">
    <text evidence="2">The sequence shown here is derived from an EMBL/GenBank/DDBJ whole genome shotgun (WGS) entry which is preliminary data.</text>
</comment>
<evidence type="ECO:0000313" key="2">
    <source>
        <dbReference type="EMBL" id="KAK6119716.1"/>
    </source>
</evidence>
<name>A0ABR0UBN9_REHGL</name>
<keyword evidence="3" id="KW-1185">Reference proteome</keyword>
<sequence length="549" mass="61014">MTKPIINKLVGPTPSIANPPFSTSGKIVSLDQADISTCSPNQLNPIRDVEMFVDRKVTKHDVPTPLIAFGPIPMVGEKVTEVAEVDATMSNAILASPSGGPVDPTYLEGCSPERIETILNIPEYTNEAWDDAESNESSNGSSDGFNIPLRPLLVEVLRSVGLCLYQLTPNALMYFEGFCYRLKELGLLVSLESFHTLFSIRKMPNDSYFYFYPRVGKKLDLASLHTRRLHQNLGSSATRHPSGRNVVPFGRIEKDDVCRTEGSRNISKYGDGNRLSSPPPCESVERRSTICDPPNIGVVPHFDTPSGGSSKRRREFSLAAAPPHGAGKGFFGFRMNRVERVESFWDDNENSVGWNKTRCPINKYDIERLNVKSDKVIAEARAGESEKYKESLEYYEAAAKSSGEEITKMFKDLCNIKEELKTSNENLKVMKEKYDREIATGKKFLESEVGKDMIHNAKERVSSTFQASPAFEEIAMQCVVSVYDDTIRHCRRILWDSGQVSEDVIMLLKPHIPEVEGDTVAVENSVTQAANECEVVTSTVEVIDVGPHG</sequence>